<gene>
    <name evidence="3" type="ORF">DYP60_00525</name>
</gene>
<proteinExistence type="predicted"/>
<dbReference type="PROSITE" id="PS51464">
    <property type="entry name" value="SIS"/>
    <property type="match status" value="2"/>
</dbReference>
<dbReference type="SUPFAM" id="SSF53697">
    <property type="entry name" value="SIS domain"/>
    <property type="match status" value="1"/>
</dbReference>
<feature type="domain" description="SIS" evidence="2">
    <location>
        <begin position="50"/>
        <end position="198"/>
    </location>
</feature>
<dbReference type="EMBL" id="QUWK01000001">
    <property type="protein sequence ID" value="RFU96092.1"/>
    <property type="molecule type" value="Genomic_DNA"/>
</dbReference>
<evidence type="ECO:0000313" key="3">
    <source>
        <dbReference type="EMBL" id="RFU96092.1"/>
    </source>
</evidence>
<comment type="caution">
    <text evidence="3">The sequence shown here is derived from an EMBL/GenBank/DDBJ whole genome shotgun (WGS) entry which is preliminary data.</text>
</comment>
<dbReference type="Pfam" id="PF01380">
    <property type="entry name" value="SIS"/>
    <property type="match status" value="2"/>
</dbReference>
<accession>A0A372MJY2</accession>
<organism evidence="3 4">
    <name type="scientific">Sphaerochaeta halotolerans</name>
    <dbReference type="NCBI Taxonomy" id="2293840"/>
    <lineage>
        <taxon>Bacteria</taxon>
        <taxon>Pseudomonadati</taxon>
        <taxon>Spirochaetota</taxon>
        <taxon>Spirochaetia</taxon>
        <taxon>Spirochaetales</taxon>
        <taxon>Sphaerochaetaceae</taxon>
        <taxon>Sphaerochaeta</taxon>
    </lineage>
</organism>
<dbReference type="Gene3D" id="3.40.50.10490">
    <property type="entry name" value="Glucose-6-phosphate isomerase like protein, domain 1"/>
    <property type="match status" value="2"/>
</dbReference>
<keyword evidence="4" id="KW-1185">Reference proteome</keyword>
<dbReference type="GO" id="GO:0097367">
    <property type="term" value="F:carbohydrate derivative binding"/>
    <property type="evidence" value="ECO:0007669"/>
    <property type="project" value="InterPro"/>
</dbReference>
<feature type="domain" description="SIS" evidence="2">
    <location>
        <begin position="222"/>
        <end position="372"/>
    </location>
</feature>
<dbReference type="InterPro" id="IPR046348">
    <property type="entry name" value="SIS_dom_sf"/>
</dbReference>
<reference evidence="3 4" key="2">
    <citation type="submission" date="2018-09" db="EMBL/GenBank/DDBJ databases">
        <title>Genome of Sphaerochaeta halotolerans strain 4-11.</title>
        <authorList>
            <person name="Nazina T.N."/>
            <person name="Sokolova D.S."/>
        </authorList>
    </citation>
    <scope>NUCLEOTIDE SEQUENCE [LARGE SCALE GENOMIC DNA]</scope>
    <source>
        <strain evidence="3 4">4-11</strain>
    </source>
</reference>
<protein>
    <submittedName>
        <fullName evidence="3">SIS domain-containing protein</fullName>
    </submittedName>
</protein>
<sequence length="397" mass="42929">MKKTLTGLEELLGKAGAERSGYIHTASEILSQPTMWRETWECVNKASTQLKALLGDNPRLVLSGAGSSHFVGVSVAPMLRKVFPYAEAVSSTDIVMDPESVFPKQEFILVSFARSGNSPEGIAAVDLAEKLCAGNVKHLAITCNPKGELAKIVGAMGSKGYVLNLPEGTNDKGLAMTSSFTSMVLAGLLLQYIDKDNITSSRADVDALSELGQHILGKFDEVARRISNEDFARIYFIASRPYFGGALEAHLKVQELSGGSIVAYASDTLGLRHGFMASIDDQSIVVLTSSSNAYRKQYELDILREIKKKKLGKMVVVIADDKSDFEDFADVVVELNASAPISDGFLSIITVLLGQMIGFYVSMVKGLDPDYPSPKGIINRVVEGIRIYPYPVPDGSF</sequence>
<reference evidence="4" key="1">
    <citation type="submission" date="2018-08" db="EMBL/GenBank/DDBJ databases">
        <authorList>
            <person name="Grouzdev D.S."/>
            <person name="Krutkina M.S."/>
        </authorList>
    </citation>
    <scope>NUCLEOTIDE SEQUENCE [LARGE SCALE GENOMIC DNA]</scope>
    <source>
        <strain evidence="4">4-11</strain>
    </source>
</reference>
<dbReference type="InterPro" id="IPR035466">
    <property type="entry name" value="GlmS/AgaS_SIS"/>
</dbReference>
<dbReference type="AlphaFoldDB" id="A0A372MJY2"/>
<dbReference type="CDD" id="cd05008">
    <property type="entry name" value="SIS_GlmS_GlmD_1"/>
    <property type="match status" value="1"/>
</dbReference>
<evidence type="ECO:0000313" key="4">
    <source>
        <dbReference type="Proteomes" id="UP000264002"/>
    </source>
</evidence>
<dbReference type="RefSeq" id="WP_117328911.1">
    <property type="nucleotide sequence ID" value="NZ_QUWK01000001.1"/>
</dbReference>
<dbReference type="GO" id="GO:1901135">
    <property type="term" value="P:carbohydrate derivative metabolic process"/>
    <property type="evidence" value="ECO:0007669"/>
    <property type="project" value="InterPro"/>
</dbReference>
<dbReference type="PANTHER" id="PTHR10937">
    <property type="entry name" value="GLUCOSAMINE--FRUCTOSE-6-PHOSPHATE AMINOTRANSFERASE, ISOMERIZING"/>
    <property type="match status" value="1"/>
</dbReference>
<evidence type="ECO:0000259" key="2">
    <source>
        <dbReference type="PROSITE" id="PS51464"/>
    </source>
</evidence>
<evidence type="ECO:0000256" key="1">
    <source>
        <dbReference type="ARBA" id="ARBA00022737"/>
    </source>
</evidence>
<name>A0A372MJY2_9SPIR</name>
<dbReference type="InterPro" id="IPR001347">
    <property type="entry name" value="SIS_dom"/>
</dbReference>
<keyword evidence="1" id="KW-0677">Repeat</keyword>
<dbReference type="Proteomes" id="UP000264002">
    <property type="component" value="Unassembled WGS sequence"/>
</dbReference>